<evidence type="ECO:0000313" key="2">
    <source>
        <dbReference type="EMBL" id="OAX42012.1"/>
    </source>
</evidence>
<dbReference type="AlphaFoldDB" id="A0A1B7NAV2"/>
<feature type="compositionally biased region" description="Basic and acidic residues" evidence="1">
    <location>
        <begin position="60"/>
        <end position="72"/>
    </location>
</feature>
<proteinExistence type="predicted"/>
<keyword evidence="3" id="KW-1185">Reference proteome</keyword>
<accession>A0A1B7NAV2</accession>
<organism evidence="2 3">
    <name type="scientific">Rhizopogon vinicolor AM-OR11-026</name>
    <dbReference type="NCBI Taxonomy" id="1314800"/>
    <lineage>
        <taxon>Eukaryota</taxon>
        <taxon>Fungi</taxon>
        <taxon>Dikarya</taxon>
        <taxon>Basidiomycota</taxon>
        <taxon>Agaricomycotina</taxon>
        <taxon>Agaricomycetes</taxon>
        <taxon>Agaricomycetidae</taxon>
        <taxon>Boletales</taxon>
        <taxon>Suillineae</taxon>
        <taxon>Rhizopogonaceae</taxon>
        <taxon>Rhizopogon</taxon>
    </lineage>
</organism>
<dbReference type="OrthoDB" id="2678231at2759"/>
<dbReference type="Proteomes" id="UP000092154">
    <property type="component" value="Unassembled WGS sequence"/>
</dbReference>
<dbReference type="InParanoid" id="A0A1B7NAV2"/>
<gene>
    <name evidence="2" type="ORF">K503DRAFT_767169</name>
</gene>
<evidence type="ECO:0000313" key="3">
    <source>
        <dbReference type="Proteomes" id="UP000092154"/>
    </source>
</evidence>
<dbReference type="EMBL" id="KV448166">
    <property type="protein sequence ID" value="OAX42012.1"/>
    <property type="molecule type" value="Genomic_DNA"/>
</dbReference>
<feature type="region of interest" description="Disordered" evidence="1">
    <location>
        <begin position="60"/>
        <end position="81"/>
    </location>
</feature>
<reference evidence="2 3" key="1">
    <citation type="submission" date="2016-06" db="EMBL/GenBank/DDBJ databases">
        <title>Comparative genomics of the ectomycorrhizal sister species Rhizopogon vinicolor and Rhizopogon vesiculosus (Basidiomycota: Boletales) reveals a divergence of the mating type B locus.</title>
        <authorList>
            <consortium name="DOE Joint Genome Institute"/>
            <person name="Mujic A.B."/>
            <person name="Kuo A."/>
            <person name="Tritt A."/>
            <person name="Lipzen A."/>
            <person name="Chen C."/>
            <person name="Johnson J."/>
            <person name="Sharma A."/>
            <person name="Barry K."/>
            <person name="Grigoriev I.V."/>
            <person name="Spatafora J.W."/>
        </authorList>
    </citation>
    <scope>NUCLEOTIDE SEQUENCE [LARGE SCALE GENOMIC DNA]</scope>
    <source>
        <strain evidence="2 3">AM-OR11-026</strain>
    </source>
</reference>
<evidence type="ECO:0000256" key="1">
    <source>
        <dbReference type="SAM" id="MobiDB-lite"/>
    </source>
</evidence>
<protein>
    <submittedName>
        <fullName evidence="2">Uncharacterized protein</fullName>
    </submittedName>
</protein>
<name>A0A1B7NAV2_9AGAM</name>
<sequence>MNFLSAANDKSRVTARNRLYSPFKKLLTTHKCTCKTHYHSPTSEESDTFNKYREEDHFSDVDDGTIEGRRDTDDEDAATESDWDEHATLIALLDDEEERPDFNDGEAVVDRLKPAFATHGRAAKEQSKDILIPVITHVGDTHKRISHDMHPSLLRGVVLFDKQSRALEDAARREQDQVVSTYARVTVSL</sequence>